<feature type="transmembrane region" description="Helical" evidence="1">
    <location>
        <begin position="78"/>
        <end position="95"/>
    </location>
</feature>
<name>A0ABD6ED79_9BILA</name>
<reference evidence="2 3" key="1">
    <citation type="submission" date="2024-08" db="EMBL/GenBank/DDBJ databases">
        <title>Gnathostoma spinigerum genome.</title>
        <authorList>
            <person name="Gonzalez-Bertolin B."/>
            <person name="Monzon S."/>
            <person name="Zaballos A."/>
            <person name="Jimenez P."/>
            <person name="Dekumyoy P."/>
            <person name="Varona S."/>
            <person name="Cuesta I."/>
            <person name="Sumanam S."/>
            <person name="Adisakwattana P."/>
            <person name="Gasser R.B."/>
            <person name="Hernandez-Gonzalez A."/>
            <person name="Young N.D."/>
            <person name="Perteguer M.J."/>
        </authorList>
    </citation>
    <scope>NUCLEOTIDE SEQUENCE [LARGE SCALE GENOMIC DNA]</scope>
    <source>
        <strain evidence="2">AL3</strain>
        <tissue evidence="2">Liver</tissue>
    </source>
</reference>
<evidence type="ECO:0000313" key="3">
    <source>
        <dbReference type="Proteomes" id="UP001608902"/>
    </source>
</evidence>
<feature type="transmembrane region" description="Helical" evidence="1">
    <location>
        <begin position="36"/>
        <end position="58"/>
    </location>
</feature>
<evidence type="ECO:0000313" key="2">
    <source>
        <dbReference type="EMBL" id="MFH4974452.1"/>
    </source>
</evidence>
<sequence>MSDILNIVYTIVDRIDSMYYSISDEMMFALSTIGTYFHSLVTIQLIFMSLFIVVIMYLQLKAPVFYRWKLADSGWKRYFVILGSSTYILGLLEMIPNHHRDTTFYQVIQYFDIVWSSLLLMCSVATLLVTALVNQYMINAGLLGRQDS</sequence>
<dbReference type="AlphaFoldDB" id="A0ABD6ED79"/>
<comment type="caution">
    <text evidence="2">The sequence shown here is derived from an EMBL/GenBank/DDBJ whole genome shotgun (WGS) entry which is preliminary data.</text>
</comment>
<keyword evidence="1" id="KW-1133">Transmembrane helix</keyword>
<dbReference type="EMBL" id="JBGFUD010000400">
    <property type="protein sequence ID" value="MFH4974452.1"/>
    <property type="molecule type" value="Genomic_DNA"/>
</dbReference>
<gene>
    <name evidence="2" type="ORF">AB6A40_001161</name>
</gene>
<feature type="transmembrane region" description="Helical" evidence="1">
    <location>
        <begin position="107"/>
        <end position="133"/>
    </location>
</feature>
<organism evidence="2 3">
    <name type="scientific">Gnathostoma spinigerum</name>
    <dbReference type="NCBI Taxonomy" id="75299"/>
    <lineage>
        <taxon>Eukaryota</taxon>
        <taxon>Metazoa</taxon>
        <taxon>Ecdysozoa</taxon>
        <taxon>Nematoda</taxon>
        <taxon>Chromadorea</taxon>
        <taxon>Rhabditida</taxon>
        <taxon>Spirurina</taxon>
        <taxon>Gnathostomatomorpha</taxon>
        <taxon>Gnathostomatoidea</taxon>
        <taxon>Gnathostomatidae</taxon>
        <taxon>Gnathostoma</taxon>
    </lineage>
</organism>
<evidence type="ECO:0000256" key="1">
    <source>
        <dbReference type="SAM" id="Phobius"/>
    </source>
</evidence>
<accession>A0ABD6ED79</accession>
<keyword evidence="3" id="KW-1185">Reference proteome</keyword>
<dbReference type="Proteomes" id="UP001608902">
    <property type="component" value="Unassembled WGS sequence"/>
</dbReference>
<proteinExistence type="predicted"/>
<keyword evidence="1" id="KW-0812">Transmembrane</keyword>
<protein>
    <submittedName>
        <fullName evidence="2">Uncharacterized protein</fullName>
    </submittedName>
</protein>
<keyword evidence="1" id="KW-0472">Membrane</keyword>